<protein>
    <submittedName>
        <fullName evidence="3">LiaI-LiaF-like domain-containing protein</fullName>
    </submittedName>
</protein>
<feature type="transmembrane region" description="Helical" evidence="1">
    <location>
        <begin position="83"/>
        <end position="100"/>
    </location>
</feature>
<feature type="domain" description="LiaI-LiaF-like transmembrane region" evidence="2">
    <location>
        <begin position="7"/>
        <end position="47"/>
    </location>
</feature>
<evidence type="ECO:0000256" key="1">
    <source>
        <dbReference type="SAM" id="Phobius"/>
    </source>
</evidence>
<organism evidence="3 4">
    <name type="scientific">Thalassorhabdus alkalitolerans</name>
    <dbReference type="NCBI Taxonomy" id="2282697"/>
    <lineage>
        <taxon>Bacteria</taxon>
        <taxon>Bacillati</taxon>
        <taxon>Bacillota</taxon>
        <taxon>Bacilli</taxon>
        <taxon>Bacillales</taxon>
        <taxon>Bacillaceae</taxon>
        <taxon>Thalassorhabdus</taxon>
    </lineage>
</organism>
<accession>A0ABW0YJR3</accession>
<feature type="transmembrane region" description="Helical" evidence="1">
    <location>
        <begin position="107"/>
        <end position="123"/>
    </location>
</feature>
<dbReference type="EMBL" id="JBHSOZ010000003">
    <property type="protein sequence ID" value="MFC5712680.1"/>
    <property type="molecule type" value="Genomic_DNA"/>
</dbReference>
<feature type="transmembrane region" description="Helical" evidence="1">
    <location>
        <begin position="59"/>
        <end position="77"/>
    </location>
</feature>
<feature type="transmembrane region" description="Helical" evidence="1">
    <location>
        <begin position="135"/>
        <end position="155"/>
    </location>
</feature>
<dbReference type="InterPro" id="IPR043726">
    <property type="entry name" value="LiaI-LiaF-like_TM1"/>
</dbReference>
<dbReference type="RefSeq" id="WP_385939890.1">
    <property type="nucleotide sequence ID" value="NZ_JBHSOZ010000003.1"/>
</dbReference>
<name>A0ABW0YJR3_9BACI</name>
<evidence type="ECO:0000313" key="4">
    <source>
        <dbReference type="Proteomes" id="UP001596142"/>
    </source>
</evidence>
<keyword evidence="1" id="KW-0472">Membrane</keyword>
<dbReference type="Proteomes" id="UP001596142">
    <property type="component" value="Unassembled WGS sequence"/>
</dbReference>
<keyword evidence="1" id="KW-1133">Transmembrane helix</keyword>
<sequence length="164" mass="18352">MSKKGTFPGVLLIGTALLFILDEFQLPFSNQLMQWPTVLLIIGLAFLCQGLVSNDNNIFPGSVLILLALHFHALSFIDAWPDYWGMYPLLIGVAFVFTYMKTRKEGLAAGTVFILLGAGAFFADELFRLAGTELAGAFQTFWPFLLLILGMYFIFFHNKKAKSR</sequence>
<keyword evidence="4" id="KW-1185">Reference proteome</keyword>
<gene>
    <name evidence="3" type="ORF">ACFPU1_07790</name>
</gene>
<keyword evidence="1" id="KW-0812">Transmembrane</keyword>
<evidence type="ECO:0000313" key="3">
    <source>
        <dbReference type="EMBL" id="MFC5712680.1"/>
    </source>
</evidence>
<comment type="caution">
    <text evidence="3">The sequence shown here is derived from an EMBL/GenBank/DDBJ whole genome shotgun (WGS) entry which is preliminary data.</text>
</comment>
<feature type="transmembrane region" description="Helical" evidence="1">
    <location>
        <begin position="35"/>
        <end position="52"/>
    </location>
</feature>
<evidence type="ECO:0000259" key="2">
    <source>
        <dbReference type="Pfam" id="PF18917"/>
    </source>
</evidence>
<proteinExistence type="predicted"/>
<dbReference type="Pfam" id="PF18917">
    <property type="entry name" value="LiaI-LiaF-like_TM1"/>
    <property type="match status" value="1"/>
</dbReference>
<reference evidence="4" key="1">
    <citation type="journal article" date="2019" name="Int. J. Syst. Evol. Microbiol.">
        <title>The Global Catalogue of Microorganisms (GCM) 10K type strain sequencing project: providing services to taxonomists for standard genome sequencing and annotation.</title>
        <authorList>
            <consortium name="The Broad Institute Genomics Platform"/>
            <consortium name="The Broad Institute Genome Sequencing Center for Infectious Disease"/>
            <person name="Wu L."/>
            <person name="Ma J."/>
        </authorList>
    </citation>
    <scope>NUCLEOTIDE SEQUENCE [LARGE SCALE GENOMIC DNA]</scope>
    <source>
        <strain evidence="4">CECT 7184</strain>
    </source>
</reference>